<evidence type="ECO:0000256" key="1">
    <source>
        <dbReference type="ARBA" id="ARBA00022603"/>
    </source>
</evidence>
<dbReference type="Gene3D" id="3.40.1280.10">
    <property type="match status" value="1"/>
</dbReference>
<dbReference type="EMBL" id="CP147920">
    <property type="protein sequence ID" value="XAU14877.1"/>
    <property type="molecule type" value="Genomic_DNA"/>
</dbReference>
<gene>
    <name evidence="4" type="ORF">WCY31_11615</name>
</gene>
<dbReference type="CDD" id="cd18095">
    <property type="entry name" value="SpoU-like_rRNA-MTase"/>
    <property type="match status" value="1"/>
</dbReference>
<dbReference type="GO" id="GO:0008168">
    <property type="term" value="F:methyltransferase activity"/>
    <property type="evidence" value="ECO:0007669"/>
    <property type="project" value="UniProtKB-KW"/>
</dbReference>
<organism evidence="4 5">
    <name type="scientific">Sulfurimonas diazotrophicus</name>
    <dbReference type="NCBI Taxonomy" id="3131939"/>
    <lineage>
        <taxon>Bacteria</taxon>
        <taxon>Pseudomonadati</taxon>
        <taxon>Campylobacterota</taxon>
        <taxon>Epsilonproteobacteria</taxon>
        <taxon>Campylobacterales</taxon>
        <taxon>Sulfurimonadaceae</taxon>
        <taxon>Sulfurimonas</taxon>
    </lineage>
</organism>
<keyword evidence="5" id="KW-1185">Reference proteome</keyword>
<accession>A0ABZ3H908</accession>
<name>A0ABZ3H908_9BACT</name>
<dbReference type="InterPro" id="IPR004441">
    <property type="entry name" value="rRNA_MeTrfase_TrmH"/>
</dbReference>
<reference evidence="4 5" key="1">
    <citation type="submission" date="2024-03" db="EMBL/GenBank/DDBJ databases">
        <title>Sulfurimonas sp. HSL3-1.</title>
        <authorList>
            <person name="Wang S."/>
        </authorList>
    </citation>
    <scope>NUCLEOTIDE SEQUENCE [LARGE SCALE GENOMIC DNA]</scope>
    <source>
        <strain evidence="4 5">HSL3-1</strain>
    </source>
</reference>
<keyword evidence="1 4" id="KW-0489">Methyltransferase</keyword>
<protein>
    <submittedName>
        <fullName evidence="4">RNA methyltransferase</fullName>
    </submittedName>
</protein>
<dbReference type="InterPro" id="IPR029026">
    <property type="entry name" value="tRNA_m1G_MTases_N"/>
</dbReference>
<dbReference type="InterPro" id="IPR001537">
    <property type="entry name" value="SpoU_MeTrfase"/>
</dbReference>
<dbReference type="SUPFAM" id="SSF75217">
    <property type="entry name" value="alpha/beta knot"/>
    <property type="match status" value="1"/>
</dbReference>
<dbReference type="RefSeq" id="WP_345969954.1">
    <property type="nucleotide sequence ID" value="NZ_CP147920.1"/>
</dbReference>
<dbReference type="SUPFAM" id="SSF55315">
    <property type="entry name" value="L30e-like"/>
    <property type="match status" value="1"/>
</dbReference>
<dbReference type="Pfam" id="PF08032">
    <property type="entry name" value="SpoU_sub_bind"/>
    <property type="match status" value="1"/>
</dbReference>
<feature type="domain" description="RNA 2-O ribose methyltransferase substrate binding" evidence="3">
    <location>
        <begin position="2"/>
        <end position="74"/>
    </location>
</feature>
<dbReference type="Proteomes" id="UP001447842">
    <property type="component" value="Chromosome"/>
</dbReference>
<evidence type="ECO:0000313" key="4">
    <source>
        <dbReference type="EMBL" id="XAU14877.1"/>
    </source>
</evidence>
<sequence length="227" mass="24634">MLIYGKQPVYYLISRHPEKIETLYLAKELEAKEYNRLMRMGFAVKRIPPDAAQKMSRSGNHQGFLAETAALEPTPLNTLAGKEFVVVLCGITDVGNIGAIARSAYALGADGLVVTGIKSLALEPVVRSSTGALFDLPFNVTTNLYDALTELKNRGHRLYGAVMEGEDVRTLAFEGKRALLLGNEGEGIPARAVRRLDQGVRIAMAHGFDSLNVSAAGAILMERMRTA</sequence>
<dbReference type="PANTHER" id="PTHR46429">
    <property type="entry name" value="23S RRNA (GUANOSINE-2'-O-)-METHYLTRANSFERASE RLMB"/>
    <property type="match status" value="1"/>
</dbReference>
<dbReference type="PANTHER" id="PTHR46429:SF1">
    <property type="entry name" value="23S RRNA (GUANOSINE-2'-O-)-METHYLTRANSFERASE RLMB"/>
    <property type="match status" value="1"/>
</dbReference>
<dbReference type="SMART" id="SM00967">
    <property type="entry name" value="SpoU_sub_bind"/>
    <property type="match status" value="1"/>
</dbReference>
<dbReference type="Gene3D" id="3.30.1330.30">
    <property type="match status" value="1"/>
</dbReference>
<dbReference type="InterPro" id="IPR013123">
    <property type="entry name" value="SpoU_subst-bd"/>
</dbReference>
<dbReference type="InterPro" id="IPR029064">
    <property type="entry name" value="Ribosomal_eL30-like_sf"/>
</dbReference>
<evidence type="ECO:0000313" key="5">
    <source>
        <dbReference type="Proteomes" id="UP001447842"/>
    </source>
</evidence>
<dbReference type="InterPro" id="IPR029028">
    <property type="entry name" value="Alpha/beta_knot_MTases"/>
</dbReference>
<dbReference type="Pfam" id="PF00588">
    <property type="entry name" value="SpoU_methylase"/>
    <property type="match status" value="1"/>
</dbReference>
<evidence type="ECO:0000259" key="3">
    <source>
        <dbReference type="SMART" id="SM00967"/>
    </source>
</evidence>
<dbReference type="GO" id="GO:0032259">
    <property type="term" value="P:methylation"/>
    <property type="evidence" value="ECO:0007669"/>
    <property type="project" value="UniProtKB-KW"/>
</dbReference>
<keyword evidence="2" id="KW-0808">Transferase</keyword>
<evidence type="ECO:0000256" key="2">
    <source>
        <dbReference type="ARBA" id="ARBA00022679"/>
    </source>
</evidence>
<proteinExistence type="predicted"/>